<evidence type="ECO:0000256" key="2">
    <source>
        <dbReference type="ARBA" id="ARBA00005849"/>
    </source>
</evidence>
<reference evidence="8 9" key="1">
    <citation type="submission" date="2016-09" db="EMBL/GenBank/DDBJ databases">
        <title>The complete genome sequences of Rhizobium gallicum, symbiovars gallicum and phaseoli, symbionts associated to common bean (Phaseolus vulgaris).</title>
        <authorList>
            <person name="Bustos P."/>
            <person name="Santamaria R.I."/>
            <person name="Perez-Carrascal O.M."/>
            <person name="Juarez S."/>
            <person name="Lozano L."/>
            <person name="Martinez-Flores I."/>
            <person name="Martinez-Romero E."/>
            <person name="Cevallos M."/>
            <person name="Romero D."/>
            <person name="Davila G."/>
            <person name="Gonzalez V."/>
        </authorList>
    </citation>
    <scope>NUCLEOTIDE SEQUENCE [LARGE SCALE GENOMIC DNA]</scope>
    <source>
        <strain evidence="8 9">IE4872</strain>
        <plasmid evidence="9">prgalie4872c</plasmid>
    </source>
</reference>
<dbReference type="InterPro" id="IPR036286">
    <property type="entry name" value="LexA/Signal_pep-like_sf"/>
</dbReference>
<comment type="similarity">
    <text evidence="2">Belongs to the peptidase S26C family.</text>
</comment>
<dbReference type="GO" id="GO:0006465">
    <property type="term" value="P:signal peptide processing"/>
    <property type="evidence" value="ECO:0007669"/>
    <property type="project" value="InterPro"/>
</dbReference>
<sequence>MTAGAGTRPAIIAQQKRTAPMLSVVAGITVLLSMAACLGGYRINLTPSEPLGLWRIVPLDRPAAVDDLVFICPPETAGMREARSRGYLRSGLCRSGVAPLIKTIIAVAGQHVEIGAGVNVDGQLVPASGLALRDGKGRPLSPFPSGVVPRGQVFLHSPFAGSYDSRYFGPMPASGICGLAQQVLTYAL</sequence>
<evidence type="ECO:0000256" key="5">
    <source>
        <dbReference type="ARBA" id="ARBA00022971"/>
    </source>
</evidence>
<organism evidence="8 9">
    <name type="scientific">Rhizobium gallicum</name>
    <dbReference type="NCBI Taxonomy" id="56730"/>
    <lineage>
        <taxon>Bacteria</taxon>
        <taxon>Pseudomonadati</taxon>
        <taxon>Pseudomonadota</taxon>
        <taxon>Alphaproteobacteria</taxon>
        <taxon>Hyphomicrobiales</taxon>
        <taxon>Rhizobiaceae</taxon>
        <taxon>Rhizobium/Agrobacterium group</taxon>
        <taxon>Rhizobium</taxon>
    </lineage>
</organism>
<evidence type="ECO:0000313" key="8">
    <source>
        <dbReference type="EMBL" id="APO70521.1"/>
    </source>
</evidence>
<geneLocation type="plasmid" evidence="9">
    <name>prgalie4872c</name>
</geneLocation>
<dbReference type="SUPFAM" id="SSF51306">
    <property type="entry name" value="LexA/Signal peptidase"/>
    <property type="match status" value="1"/>
</dbReference>
<proteinExistence type="inferred from homology"/>
<evidence type="ECO:0000256" key="6">
    <source>
        <dbReference type="SAM" id="Phobius"/>
    </source>
</evidence>
<keyword evidence="4" id="KW-0574">Periplasm</keyword>
<dbReference type="Pfam" id="PF10502">
    <property type="entry name" value="Peptidase_S26"/>
    <property type="match status" value="1"/>
</dbReference>
<gene>
    <name evidence="8" type="primary">traF-2</name>
    <name evidence="8" type="ORF">IE4872_PC00507</name>
</gene>
<dbReference type="Gene3D" id="2.10.109.10">
    <property type="entry name" value="Umud Fragment, subunit A"/>
    <property type="match status" value="1"/>
</dbReference>
<dbReference type="NCBIfam" id="NF010412">
    <property type="entry name" value="PRK13838.1"/>
    <property type="match status" value="1"/>
</dbReference>
<keyword evidence="5" id="KW-0184">Conjugation</keyword>
<keyword evidence="6" id="KW-1133">Transmembrane helix</keyword>
<evidence type="ECO:0000256" key="4">
    <source>
        <dbReference type="ARBA" id="ARBA00022764"/>
    </source>
</evidence>
<evidence type="ECO:0000256" key="1">
    <source>
        <dbReference type="ARBA" id="ARBA00004418"/>
    </source>
</evidence>
<dbReference type="AlphaFoldDB" id="A0A1L5NRJ4"/>
<dbReference type="NCBIfam" id="TIGR02771">
    <property type="entry name" value="TraF_Ti"/>
    <property type="match status" value="1"/>
</dbReference>
<keyword evidence="8" id="KW-0614">Plasmid</keyword>
<dbReference type="GO" id="GO:0042597">
    <property type="term" value="C:periplasmic space"/>
    <property type="evidence" value="ECO:0007669"/>
    <property type="project" value="UniProtKB-SubCell"/>
</dbReference>
<evidence type="ECO:0000313" key="9">
    <source>
        <dbReference type="Proteomes" id="UP000184749"/>
    </source>
</evidence>
<dbReference type="OrthoDB" id="5360818at2"/>
<dbReference type="Proteomes" id="UP000184749">
    <property type="component" value="Plasmid pRgalIE4872c"/>
</dbReference>
<dbReference type="EMBL" id="CP017104">
    <property type="protein sequence ID" value="APO70521.1"/>
    <property type="molecule type" value="Genomic_DNA"/>
</dbReference>
<dbReference type="GO" id="GO:0004252">
    <property type="term" value="F:serine-type endopeptidase activity"/>
    <property type="evidence" value="ECO:0007669"/>
    <property type="project" value="InterPro"/>
</dbReference>
<dbReference type="InterPro" id="IPR014139">
    <property type="entry name" value="Peptidase_S26C_TraF"/>
</dbReference>
<keyword evidence="6" id="KW-0472">Membrane</keyword>
<feature type="domain" description="Peptidase S26" evidence="7">
    <location>
        <begin position="23"/>
        <end position="183"/>
    </location>
</feature>
<accession>A0A1L5NRJ4</accession>
<evidence type="ECO:0000259" key="7">
    <source>
        <dbReference type="Pfam" id="PF10502"/>
    </source>
</evidence>
<name>A0A1L5NRJ4_9HYPH</name>
<evidence type="ECO:0000256" key="3">
    <source>
        <dbReference type="ARBA" id="ARBA00022729"/>
    </source>
</evidence>
<keyword evidence="6" id="KW-0812">Transmembrane</keyword>
<comment type="subcellular location">
    <subcellularLocation>
        <location evidence="1">Periplasm</location>
    </subcellularLocation>
</comment>
<feature type="transmembrane region" description="Helical" evidence="6">
    <location>
        <begin position="21"/>
        <end position="41"/>
    </location>
</feature>
<protein>
    <submittedName>
        <fullName evidence="8">Conjugal transfer signal peptidase protein TraF 2</fullName>
    </submittedName>
</protein>
<dbReference type="InterPro" id="IPR019533">
    <property type="entry name" value="Peptidase_S26"/>
</dbReference>
<keyword evidence="3" id="KW-0732">Signal</keyword>